<keyword evidence="1" id="KW-1133">Transmembrane helix</keyword>
<keyword evidence="1" id="KW-0812">Transmembrane</keyword>
<feature type="chain" id="PRO_5035258095" evidence="2">
    <location>
        <begin position="21"/>
        <end position="164"/>
    </location>
</feature>
<evidence type="ECO:0000313" key="3">
    <source>
        <dbReference type="EMBL" id="GIL62980.1"/>
    </source>
</evidence>
<sequence length="164" mass="18645">MRASIILLIFLSAAIQDASASGSFKDVLQRAKEEASHIATSLRDKERMQAKLKSMQSDLQDLYKLALVEMHTVAGPFIQAGKESWSHFRVRAERSYTKANAWVEQQHKRATNLHWSTVDRVHSEVSPRLPEGVKVDREQVGFTLLALYTGTIAMVLYLILRRCF</sequence>
<gene>
    <name evidence="3" type="ORF">Vafri_17137</name>
</gene>
<comment type="caution">
    <text evidence="3">The sequence shown here is derived from an EMBL/GenBank/DDBJ whole genome shotgun (WGS) entry which is preliminary data.</text>
</comment>
<reference evidence="3" key="1">
    <citation type="journal article" date="2021" name="Proc. Natl. Acad. Sci. U.S.A.">
        <title>Three genomes in the algal genus Volvox reveal the fate of a haploid sex-determining region after a transition to homothallism.</title>
        <authorList>
            <person name="Yamamoto K."/>
            <person name="Hamaji T."/>
            <person name="Kawai-Toyooka H."/>
            <person name="Matsuzaki R."/>
            <person name="Takahashi F."/>
            <person name="Nishimura Y."/>
            <person name="Kawachi M."/>
            <person name="Noguchi H."/>
            <person name="Minakuchi Y."/>
            <person name="Umen J.G."/>
            <person name="Toyoda A."/>
            <person name="Nozaki H."/>
        </authorList>
    </citation>
    <scope>NUCLEOTIDE SEQUENCE</scope>
    <source>
        <strain evidence="3">NIES-3780</strain>
    </source>
</reference>
<name>A0A8J4BK20_9CHLO</name>
<protein>
    <submittedName>
        <fullName evidence="3">Uncharacterized protein</fullName>
    </submittedName>
</protein>
<evidence type="ECO:0000313" key="4">
    <source>
        <dbReference type="Proteomes" id="UP000747399"/>
    </source>
</evidence>
<feature type="transmembrane region" description="Helical" evidence="1">
    <location>
        <begin position="140"/>
        <end position="160"/>
    </location>
</feature>
<evidence type="ECO:0000256" key="2">
    <source>
        <dbReference type="SAM" id="SignalP"/>
    </source>
</evidence>
<organism evidence="3 4">
    <name type="scientific">Volvox africanus</name>
    <dbReference type="NCBI Taxonomy" id="51714"/>
    <lineage>
        <taxon>Eukaryota</taxon>
        <taxon>Viridiplantae</taxon>
        <taxon>Chlorophyta</taxon>
        <taxon>core chlorophytes</taxon>
        <taxon>Chlorophyceae</taxon>
        <taxon>CS clade</taxon>
        <taxon>Chlamydomonadales</taxon>
        <taxon>Volvocaceae</taxon>
        <taxon>Volvox</taxon>
    </lineage>
</organism>
<proteinExistence type="predicted"/>
<keyword evidence="1" id="KW-0472">Membrane</keyword>
<feature type="signal peptide" evidence="2">
    <location>
        <begin position="1"/>
        <end position="20"/>
    </location>
</feature>
<accession>A0A8J4BK20</accession>
<dbReference type="Proteomes" id="UP000747399">
    <property type="component" value="Unassembled WGS sequence"/>
</dbReference>
<keyword evidence="2" id="KW-0732">Signal</keyword>
<dbReference type="EMBL" id="BNCO01000054">
    <property type="protein sequence ID" value="GIL62980.1"/>
    <property type="molecule type" value="Genomic_DNA"/>
</dbReference>
<evidence type="ECO:0000256" key="1">
    <source>
        <dbReference type="SAM" id="Phobius"/>
    </source>
</evidence>
<keyword evidence="4" id="KW-1185">Reference proteome</keyword>
<dbReference type="AlphaFoldDB" id="A0A8J4BK20"/>